<organism evidence="1 2">
    <name type="scientific">Paenibacillus crassostreae</name>
    <dbReference type="NCBI Taxonomy" id="1763538"/>
    <lineage>
        <taxon>Bacteria</taxon>
        <taxon>Bacillati</taxon>
        <taxon>Bacillota</taxon>
        <taxon>Bacilli</taxon>
        <taxon>Bacillales</taxon>
        <taxon>Paenibacillaceae</taxon>
        <taxon>Paenibacillus</taxon>
    </lineage>
</organism>
<proteinExistence type="predicted"/>
<reference evidence="1 2" key="1">
    <citation type="submission" date="2016-02" db="EMBL/GenBank/DDBJ databases">
        <title>Paenibacillus sp. LPB0068, isolated from Crassostrea gigas.</title>
        <authorList>
            <person name="Shin S.-K."/>
            <person name="Yi H."/>
        </authorList>
    </citation>
    <scope>NUCLEOTIDE SEQUENCE [LARGE SCALE GENOMIC DNA]</scope>
    <source>
        <strain evidence="1 2">LPB0068</strain>
    </source>
</reference>
<dbReference type="KEGG" id="pcx:LPB68_21780"/>
<dbReference type="AlphaFoldDB" id="A0A167EIH5"/>
<gene>
    <name evidence="1" type="ORF">PNBC_08070</name>
</gene>
<evidence type="ECO:0000313" key="2">
    <source>
        <dbReference type="Proteomes" id="UP000077134"/>
    </source>
</evidence>
<dbReference type="Proteomes" id="UP000077134">
    <property type="component" value="Unassembled WGS sequence"/>
</dbReference>
<evidence type="ECO:0000313" key="1">
    <source>
        <dbReference type="EMBL" id="OAB75576.1"/>
    </source>
</evidence>
<comment type="caution">
    <text evidence="1">The sequence shown here is derived from an EMBL/GenBank/DDBJ whole genome shotgun (WGS) entry which is preliminary data.</text>
</comment>
<dbReference type="EMBL" id="LSFN01000007">
    <property type="protein sequence ID" value="OAB75576.1"/>
    <property type="molecule type" value="Genomic_DNA"/>
</dbReference>
<sequence length="77" mass="8524">MGDLFLTGVVDDHLYYCPECETKELMVNWSEDGSSKCNNLDCGFAGSVTACELEDCFNTTRGRGEVFVCSDCIELHV</sequence>
<keyword evidence="2" id="KW-1185">Reference proteome</keyword>
<name>A0A167EIH5_9BACL</name>
<protein>
    <submittedName>
        <fullName evidence="1">Uncharacterized protein</fullName>
    </submittedName>
</protein>
<dbReference type="RefSeq" id="WP_068656974.1">
    <property type="nucleotide sequence ID" value="NZ_CP017773.1"/>
</dbReference>
<accession>A0A167EIH5</accession>